<keyword evidence="7 9" id="KW-0862">Zinc</keyword>
<dbReference type="EMBL" id="HBKP01011240">
    <property type="protein sequence ID" value="CAE2217854.1"/>
    <property type="molecule type" value="Transcribed_RNA"/>
</dbReference>
<dbReference type="PANTHER" id="PTHR11804">
    <property type="entry name" value="PROTEASE M3 THIMET OLIGOPEPTIDASE-RELATED"/>
    <property type="match status" value="1"/>
</dbReference>
<keyword evidence="6 9" id="KW-0378">Hydrolase</keyword>
<keyword evidence="8 9" id="KW-0482">Metalloprotease</keyword>
<accession>A0A7S4I3W8</accession>
<protein>
    <recommendedName>
        <fullName evidence="13">Peptidase M3A/M3B catalytic domain-containing protein</fullName>
    </recommendedName>
</protein>
<evidence type="ECO:0000256" key="8">
    <source>
        <dbReference type="ARBA" id="ARBA00023049"/>
    </source>
</evidence>
<evidence type="ECO:0000259" key="10">
    <source>
        <dbReference type="Pfam" id="PF01432"/>
    </source>
</evidence>
<organism evidence="12">
    <name type="scientific">Vannella robusta</name>
    <dbReference type="NCBI Taxonomy" id="1487602"/>
    <lineage>
        <taxon>Eukaryota</taxon>
        <taxon>Amoebozoa</taxon>
        <taxon>Discosea</taxon>
        <taxon>Flabellinia</taxon>
        <taxon>Vannellidae</taxon>
        <taxon>Vannella</taxon>
    </lineage>
</organism>
<dbReference type="CDD" id="cd06455">
    <property type="entry name" value="M3A_TOP"/>
    <property type="match status" value="1"/>
</dbReference>
<dbReference type="Gene3D" id="3.40.390.10">
    <property type="entry name" value="Collagenase (Catalytic Domain)"/>
    <property type="match status" value="1"/>
</dbReference>
<evidence type="ECO:0008006" key="13">
    <source>
        <dbReference type="Google" id="ProtNLM"/>
    </source>
</evidence>
<dbReference type="InterPro" id="IPR024080">
    <property type="entry name" value="Neurolysin/TOP_N"/>
</dbReference>
<dbReference type="Pfam" id="PF19310">
    <property type="entry name" value="TOP_N"/>
    <property type="match status" value="1"/>
</dbReference>
<dbReference type="InterPro" id="IPR045666">
    <property type="entry name" value="OpdA_N"/>
</dbReference>
<evidence type="ECO:0000256" key="9">
    <source>
        <dbReference type="RuleBase" id="RU003435"/>
    </source>
</evidence>
<proteinExistence type="inferred from homology"/>
<keyword evidence="5 9" id="KW-0479">Metal-binding</keyword>
<dbReference type="GO" id="GO:0005758">
    <property type="term" value="C:mitochondrial intermembrane space"/>
    <property type="evidence" value="ECO:0007669"/>
    <property type="project" value="TreeGrafter"/>
</dbReference>
<feature type="domain" description="Oligopeptidase A N-terminal" evidence="11">
    <location>
        <begin position="61"/>
        <end position="174"/>
    </location>
</feature>
<name>A0A7S4I3W8_9EUKA</name>
<keyword evidence="4 9" id="KW-0645">Protease</keyword>
<dbReference type="Pfam" id="PF01432">
    <property type="entry name" value="Peptidase_M3"/>
    <property type="match status" value="1"/>
</dbReference>
<dbReference type="InterPro" id="IPR024077">
    <property type="entry name" value="Neurolysin/TOP_dom2"/>
</dbReference>
<evidence type="ECO:0000256" key="3">
    <source>
        <dbReference type="ARBA" id="ARBA00022490"/>
    </source>
</evidence>
<comment type="subcellular location">
    <subcellularLocation>
        <location evidence="1">Cytoplasm</location>
    </subcellularLocation>
</comment>
<dbReference type="Gene3D" id="1.10.1370.10">
    <property type="entry name" value="Neurolysin, domain 3"/>
    <property type="match status" value="1"/>
</dbReference>
<evidence type="ECO:0000313" key="12">
    <source>
        <dbReference type="EMBL" id="CAE2217854.1"/>
    </source>
</evidence>
<dbReference type="InterPro" id="IPR045090">
    <property type="entry name" value="Pept_M3A_M3B"/>
</dbReference>
<dbReference type="AlphaFoldDB" id="A0A7S4I3W8"/>
<dbReference type="SUPFAM" id="SSF55486">
    <property type="entry name" value="Metalloproteases ('zincins'), catalytic domain"/>
    <property type="match status" value="1"/>
</dbReference>
<evidence type="ECO:0000256" key="6">
    <source>
        <dbReference type="ARBA" id="ARBA00022801"/>
    </source>
</evidence>
<feature type="domain" description="Peptidase M3A/M3B catalytic" evidence="10">
    <location>
        <begin position="243"/>
        <end position="694"/>
    </location>
</feature>
<dbReference type="GO" id="GO:0006518">
    <property type="term" value="P:peptide metabolic process"/>
    <property type="evidence" value="ECO:0007669"/>
    <property type="project" value="TreeGrafter"/>
</dbReference>
<evidence type="ECO:0000256" key="1">
    <source>
        <dbReference type="ARBA" id="ARBA00004496"/>
    </source>
</evidence>
<dbReference type="GO" id="GO:0006508">
    <property type="term" value="P:proteolysis"/>
    <property type="evidence" value="ECO:0007669"/>
    <property type="project" value="UniProtKB-KW"/>
</dbReference>
<dbReference type="FunFam" id="1.20.1050.40:FF:000001">
    <property type="entry name" value="Thimet oligopeptidase 1"/>
    <property type="match status" value="1"/>
</dbReference>
<dbReference type="PANTHER" id="PTHR11804:SF84">
    <property type="entry name" value="SACCHAROLYSIN"/>
    <property type="match status" value="1"/>
</dbReference>
<dbReference type="GO" id="GO:0004222">
    <property type="term" value="F:metalloendopeptidase activity"/>
    <property type="evidence" value="ECO:0007669"/>
    <property type="project" value="InterPro"/>
</dbReference>
<dbReference type="Gene3D" id="1.20.1050.40">
    <property type="entry name" value="Endopeptidase. Chain P, domain 1"/>
    <property type="match status" value="1"/>
</dbReference>
<dbReference type="InterPro" id="IPR024079">
    <property type="entry name" value="MetalloPept_cat_dom_sf"/>
</dbReference>
<comment type="cofactor">
    <cofactor evidence="9">
        <name>Zn(2+)</name>
        <dbReference type="ChEBI" id="CHEBI:29105"/>
    </cofactor>
    <text evidence="9">Binds 1 zinc ion.</text>
</comment>
<keyword evidence="3" id="KW-0963">Cytoplasm</keyword>
<dbReference type="InterPro" id="IPR001567">
    <property type="entry name" value="Pept_M3A_M3B_dom"/>
</dbReference>
<gene>
    <name evidence="12" type="ORF">VSP0166_LOCUS7901</name>
</gene>
<comment type="similarity">
    <text evidence="2 9">Belongs to the peptidase M3 family.</text>
</comment>
<evidence type="ECO:0000256" key="2">
    <source>
        <dbReference type="ARBA" id="ARBA00006040"/>
    </source>
</evidence>
<dbReference type="GO" id="GO:0046872">
    <property type="term" value="F:metal ion binding"/>
    <property type="evidence" value="ECO:0007669"/>
    <property type="project" value="UniProtKB-UniRule"/>
</dbReference>
<evidence type="ECO:0000259" key="11">
    <source>
        <dbReference type="Pfam" id="PF19310"/>
    </source>
</evidence>
<reference evidence="12" key="1">
    <citation type="submission" date="2021-01" db="EMBL/GenBank/DDBJ databases">
        <authorList>
            <person name="Corre E."/>
            <person name="Pelletier E."/>
            <person name="Niang G."/>
            <person name="Scheremetjew M."/>
            <person name="Finn R."/>
            <person name="Kale V."/>
            <person name="Holt S."/>
            <person name="Cochrane G."/>
            <person name="Meng A."/>
            <person name="Brown T."/>
            <person name="Cohen L."/>
        </authorList>
    </citation>
    <scope>NUCLEOTIDE SEQUENCE</scope>
    <source>
        <strain evidence="12">DIVA3 518/3/11/1/6</strain>
    </source>
</reference>
<sequence length="699" mass="80406">MQRVIGRYSRRILFVCFAPGSRSFSMSSVNLQSPTTNDLRFDFSVDEINKQTDHIMEKTKQVLDEVVKVQGPRTFENTILPMALCDGDLAAKESSVDFLQYVSTDKAQRDASSEASTKLGDFAVECGMRLDVYKALCEFRDSVSLDSFTPIDRRLIERTIRDFERNGLALDEEPRNRLKALKQEISRMQIEFQKNLNEDDTKLVFTKDELEGLPEDFLKGLKAGENEGEYVVTLQYPDLVPVLKLAKKESTRKKLDHAHASKCQESNTPLLEKTLQLRREQAKLLGYKNHADFILEIRMAKSSANVLEFERALFEKLQEHKEKETTEWLRLKKQEKESRGEEFDNKIHSYDWSYYHRTNMELNFQVNDQEIKNYFPMEIVTDGMLKVYEEILSLKFNEIQSPTVWHESVRMFAVHDEASNDFIGHFYLDLYPREGKYGHAAAFPLLPRYVKKDGSIQHPVSAMVANFTKPTADQPSLLKFNEVETYFHEFGHVMHGICTQSPYARFSGTSVERDFVEAPSQMLENWCYESEVLRRLSGHYQNNSKKLPEDMLESLIKARNADTGLMNSRQIFFGMFDQTIHSTEEENIDTGALYDEFRQKYTGVACPPGTNGSAGFGHLMGGYDAQYYGYLYSQVFSADMFAQFKQSKDGVLSKEVGRRYRDSILAPGGTRDSMESIVEFLGREPKQEPFLVSIGVAKE</sequence>
<dbReference type="FunFam" id="3.40.390.10:FF:000006">
    <property type="entry name" value="Thimet oligopeptidase 1"/>
    <property type="match status" value="1"/>
</dbReference>
<evidence type="ECO:0000256" key="7">
    <source>
        <dbReference type="ARBA" id="ARBA00022833"/>
    </source>
</evidence>
<evidence type="ECO:0000256" key="4">
    <source>
        <dbReference type="ARBA" id="ARBA00022670"/>
    </source>
</evidence>
<evidence type="ECO:0000256" key="5">
    <source>
        <dbReference type="ARBA" id="ARBA00022723"/>
    </source>
</evidence>